<evidence type="ECO:0000313" key="5">
    <source>
        <dbReference type="Proteomes" id="UP000294558"/>
    </source>
</evidence>
<feature type="compositionally biased region" description="Acidic residues" evidence="3">
    <location>
        <begin position="28"/>
        <end position="38"/>
    </location>
</feature>
<gene>
    <name evidence="4" type="ORF">BDK89_1036</name>
</gene>
<comment type="caution">
    <text evidence="4">The sequence shown here is derived from an EMBL/GenBank/DDBJ whole genome shotgun (WGS) entry which is preliminary data.</text>
</comment>
<sequence>MPGKIDIGGYFKKLTKRGSGGRRHDTADDTEPSSDAGDDSSGGISGALKDAIGKSKSGAKRAADKVSSTARRRKQPELASESVVSIEYSPRRDGDPDPGEVVWGWVPFEEDPSQGKDRPVVIIGRRGAMLVGVPLTTKRNHREAQLNMGTGGWDPKRRTSYARIWRMCDIDPDRCRREGAVLDVQRFESLVRAVDEYYDVRLPDTGSVDDY</sequence>
<reference evidence="4 5" key="1">
    <citation type="submission" date="2019-03" db="EMBL/GenBank/DDBJ databases">
        <title>Sequencing the genomes of 1000 actinobacteria strains.</title>
        <authorList>
            <person name="Klenk H.-P."/>
        </authorList>
    </citation>
    <scope>NUCLEOTIDE SEQUENCE [LARGE SCALE GENOMIC DNA]</scope>
    <source>
        <strain evidence="4 5">DSM 18936</strain>
    </source>
</reference>
<dbReference type="AlphaFoldDB" id="A0A4R7HWV2"/>
<dbReference type="InterPro" id="IPR003477">
    <property type="entry name" value="PemK-like"/>
</dbReference>
<dbReference type="GO" id="GO:0003677">
    <property type="term" value="F:DNA binding"/>
    <property type="evidence" value="ECO:0007669"/>
    <property type="project" value="InterPro"/>
</dbReference>
<dbReference type="EMBL" id="SOAU01000001">
    <property type="protein sequence ID" value="TDT15465.1"/>
    <property type="molecule type" value="Genomic_DNA"/>
</dbReference>
<dbReference type="SUPFAM" id="SSF50118">
    <property type="entry name" value="Cell growth inhibitor/plasmid maintenance toxic component"/>
    <property type="match status" value="1"/>
</dbReference>
<dbReference type="Proteomes" id="UP000294558">
    <property type="component" value="Unassembled WGS sequence"/>
</dbReference>
<feature type="region of interest" description="Disordered" evidence="3">
    <location>
        <begin position="1"/>
        <end position="97"/>
    </location>
</feature>
<evidence type="ECO:0000313" key="4">
    <source>
        <dbReference type="EMBL" id="TDT15465.1"/>
    </source>
</evidence>
<organism evidence="4 5">
    <name type="scientific">Ilumatobacter fluminis</name>
    <dbReference type="NCBI Taxonomy" id="467091"/>
    <lineage>
        <taxon>Bacteria</taxon>
        <taxon>Bacillati</taxon>
        <taxon>Actinomycetota</taxon>
        <taxon>Acidimicrobiia</taxon>
        <taxon>Acidimicrobiales</taxon>
        <taxon>Ilumatobacteraceae</taxon>
        <taxon>Ilumatobacter</taxon>
    </lineage>
</organism>
<dbReference type="OrthoDB" id="5184628at2"/>
<dbReference type="InterPro" id="IPR011067">
    <property type="entry name" value="Plasmid_toxin/cell-grow_inhib"/>
</dbReference>
<keyword evidence="5" id="KW-1185">Reference proteome</keyword>
<accession>A0A4R7HWV2</accession>
<comment type="similarity">
    <text evidence="1">Belongs to the PemK/MazF family.</text>
</comment>
<evidence type="ECO:0000256" key="2">
    <source>
        <dbReference type="ARBA" id="ARBA00022649"/>
    </source>
</evidence>
<evidence type="ECO:0000256" key="3">
    <source>
        <dbReference type="SAM" id="MobiDB-lite"/>
    </source>
</evidence>
<dbReference type="Gene3D" id="2.30.30.110">
    <property type="match status" value="1"/>
</dbReference>
<evidence type="ECO:0000256" key="1">
    <source>
        <dbReference type="ARBA" id="ARBA00007521"/>
    </source>
</evidence>
<name>A0A4R7HWV2_9ACTN</name>
<keyword evidence="2" id="KW-1277">Toxin-antitoxin system</keyword>
<dbReference type="RefSeq" id="WP_133867909.1">
    <property type="nucleotide sequence ID" value="NZ_SOAU01000001.1"/>
</dbReference>
<protein>
    <submittedName>
        <fullName evidence="4">PemK-like, MazF-like toxin of type II toxin-antitoxin system</fullName>
    </submittedName>
</protein>
<dbReference type="Pfam" id="PF02452">
    <property type="entry name" value="PemK_toxin"/>
    <property type="match status" value="1"/>
</dbReference>
<proteinExistence type="inferred from homology"/>